<dbReference type="InParanoid" id="A0A1B1AIK8"/>
<dbReference type="OrthoDB" id="9806902at2"/>
<evidence type="ECO:0000313" key="3">
    <source>
        <dbReference type="Proteomes" id="UP000092498"/>
    </source>
</evidence>
<dbReference type="AlphaFoldDB" id="A0A1B1AIK8"/>
<gene>
    <name evidence="2" type="ORF">ATE48_10930</name>
</gene>
<proteinExistence type="predicted"/>
<dbReference type="RefSeq" id="WP_066771403.1">
    <property type="nucleotide sequence ID" value="NZ_CP013244.1"/>
</dbReference>
<dbReference type="InterPro" id="IPR029058">
    <property type="entry name" value="AB_hydrolase_fold"/>
</dbReference>
<dbReference type="KEGG" id="cbot:ATE48_10930"/>
<dbReference type="InterPro" id="IPR051044">
    <property type="entry name" value="MAG_DAG_Lipase"/>
</dbReference>
<dbReference type="EMBL" id="CP013244">
    <property type="protein sequence ID" value="ANP46393.1"/>
    <property type="molecule type" value="Genomic_DNA"/>
</dbReference>
<dbReference type="STRING" id="1759059.ATE48_10930"/>
<dbReference type="Proteomes" id="UP000092498">
    <property type="component" value="Chromosome"/>
</dbReference>
<accession>A0A1B1AIK8</accession>
<keyword evidence="3" id="KW-1185">Reference proteome</keyword>
<dbReference type="PANTHER" id="PTHR11614">
    <property type="entry name" value="PHOSPHOLIPASE-RELATED"/>
    <property type="match status" value="1"/>
</dbReference>
<dbReference type="Gene3D" id="3.40.50.1820">
    <property type="entry name" value="alpha/beta hydrolase"/>
    <property type="match status" value="1"/>
</dbReference>
<dbReference type="InterPro" id="IPR022742">
    <property type="entry name" value="Hydrolase_4"/>
</dbReference>
<evidence type="ECO:0000259" key="1">
    <source>
        <dbReference type="Pfam" id="PF12146"/>
    </source>
</evidence>
<organism evidence="2 3">
    <name type="scientific">Candidatus Viadribacter manganicus</name>
    <dbReference type="NCBI Taxonomy" id="1759059"/>
    <lineage>
        <taxon>Bacteria</taxon>
        <taxon>Pseudomonadati</taxon>
        <taxon>Pseudomonadota</taxon>
        <taxon>Alphaproteobacteria</taxon>
        <taxon>Hyphomonadales</taxon>
        <taxon>Hyphomonadaceae</taxon>
        <taxon>Candidatus Viadribacter</taxon>
    </lineage>
</organism>
<name>A0A1B1AIK8_9PROT</name>
<dbReference type="SUPFAM" id="SSF53474">
    <property type="entry name" value="alpha/beta-Hydrolases"/>
    <property type="match status" value="1"/>
</dbReference>
<protein>
    <recommendedName>
        <fullName evidence="1">Serine aminopeptidase S33 domain-containing protein</fullName>
    </recommendedName>
</protein>
<sequence>MTQAQAAEPWDIGRGVSGYAWRVPESRGTILLMHGFAEYAERYVSRYSGLIPHLNTLGFDVYAFDAQGHGRTAGARGVADIRRAVADHQVARRVLNKQAKPLFVFGHSLGGLIAAASVAENAEGVAGVVLSAPALLIEVPAHLRLIAKVSAVLAPSFRPLPAGPSDRISRIPAEVEAYDNDPMITALSIPSKVGATAMDVADKAWTRYARWTTPVLVLHGARDELTDPKGSERFIAAIPASDKHLEAYPEGRHELLNDLDREAALALISNWLTTRV</sequence>
<reference evidence="2 3" key="1">
    <citation type="submission" date="2015-11" db="EMBL/GenBank/DDBJ databases">
        <title>Whole-Genome Sequence of Candidatus Oderbacter manganicum from the National Park Lower Oder Valley, Germany.</title>
        <authorList>
            <person name="Braun B."/>
            <person name="Liere K."/>
            <person name="Szewzyk U."/>
        </authorList>
    </citation>
    <scope>NUCLEOTIDE SEQUENCE [LARGE SCALE GENOMIC DNA]</scope>
    <source>
        <strain evidence="2 3">OTSz_A_272</strain>
    </source>
</reference>
<feature type="domain" description="Serine aminopeptidase S33" evidence="1">
    <location>
        <begin position="25"/>
        <end position="260"/>
    </location>
</feature>
<dbReference type="Pfam" id="PF12146">
    <property type="entry name" value="Hydrolase_4"/>
    <property type="match status" value="1"/>
</dbReference>
<evidence type="ECO:0000313" key="2">
    <source>
        <dbReference type="EMBL" id="ANP46393.1"/>
    </source>
</evidence>